<dbReference type="EMBL" id="KB870805">
    <property type="protein sequence ID" value="EOA36248.1"/>
    <property type="molecule type" value="Genomic_DNA"/>
</dbReference>
<feature type="region of interest" description="Disordered" evidence="1">
    <location>
        <begin position="195"/>
        <end position="223"/>
    </location>
</feature>
<protein>
    <recommendedName>
        <fullName evidence="3">NYN domain-containing protein</fullName>
    </recommendedName>
</protein>
<dbReference type="STRING" id="81985.R0IHC4"/>
<evidence type="ECO:0000313" key="5">
    <source>
        <dbReference type="Proteomes" id="UP000029121"/>
    </source>
</evidence>
<dbReference type="GO" id="GO:0004540">
    <property type="term" value="F:RNA nuclease activity"/>
    <property type="evidence" value="ECO:0007669"/>
    <property type="project" value="InterPro"/>
</dbReference>
<dbReference type="OrthoDB" id="1067852at2759"/>
<feature type="compositionally biased region" description="Acidic residues" evidence="1">
    <location>
        <begin position="196"/>
        <end position="205"/>
    </location>
</feature>
<dbReference type="InterPro" id="IPR021139">
    <property type="entry name" value="NYN"/>
</dbReference>
<dbReference type="Pfam" id="PF01936">
    <property type="entry name" value="NYN"/>
    <property type="match status" value="1"/>
</dbReference>
<keyword evidence="5" id="KW-1185">Reference proteome</keyword>
<keyword evidence="2" id="KW-0732">Signal</keyword>
<name>R0IHC4_9BRAS</name>
<gene>
    <name evidence="4" type="ORF">CARUB_v10010238mg</name>
</gene>
<dbReference type="KEGG" id="crb:17899282"/>
<evidence type="ECO:0000256" key="2">
    <source>
        <dbReference type="SAM" id="SignalP"/>
    </source>
</evidence>
<feature type="domain" description="NYN" evidence="3">
    <location>
        <begin position="39"/>
        <end position="164"/>
    </location>
</feature>
<proteinExistence type="predicted"/>
<feature type="chain" id="PRO_5004343116" description="NYN domain-containing protein" evidence="2">
    <location>
        <begin position="26"/>
        <end position="223"/>
    </location>
</feature>
<feature type="compositionally biased region" description="Basic and acidic residues" evidence="1">
    <location>
        <begin position="206"/>
        <end position="215"/>
    </location>
</feature>
<reference evidence="5" key="1">
    <citation type="journal article" date="2013" name="Nat. Genet.">
        <title>The Capsella rubella genome and the genomic consequences of rapid mating system evolution.</title>
        <authorList>
            <person name="Slotte T."/>
            <person name="Hazzouri K.M."/>
            <person name="Agren J.A."/>
            <person name="Koenig D."/>
            <person name="Maumus F."/>
            <person name="Guo Y.L."/>
            <person name="Steige K."/>
            <person name="Platts A.E."/>
            <person name="Escobar J.S."/>
            <person name="Newman L.K."/>
            <person name="Wang W."/>
            <person name="Mandakova T."/>
            <person name="Vello E."/>
            <person name="Smith L.M."/>
            <person name="Henz S.R."/>
            <person name="Steffen J."/>
            <person name="Takuno S."/>
            <person name="Brandvain Y."/>
            <person name="Coop G."/>
            <person name="Andolfatto P."/>
            <person name="Hu T.T."/>
            <person name="Blanchette M."/>
            <person name="Clark R.M."/>
            <person name="Quesneville H."/>
            <person name="Nordborg M."/>
            <person name="Gaut B.S."/>
            <person name="Lysak M.A."/>
            <person name="Jenkins J."/>
            <person name="Grimwood J."/>
            <person name="Chapman J."/>
            <person name="Prochnik S."/>
            <person name="Shu S."/>
            <person name="Rokhsar D."/>
            <person name="Schmutz J."/>
            <person name="Weigel D."/>
            <person name="Wright S.I."/>
        </authorList>
    </citation>
    <scope>NUCLEOTIDE SEQUENCE [LARGE SCALE GENOMIC DNA]</scope>
    <source>
        <strain evidence="5">cv. Monte Gargano</strain>
    </source>
</reference>
<dbReference type="PANTHER" id="PTHR14379:SF3">
    <property type="entry name" value="MEIOSIS REGULATOR AND MRNA STABILITY FACTOR 1"/>
    <property type="match status" value="1"/>
</dbReference>
<dbReference type="InterPro" id="IPR024768">
    <property type="entry name" value="Marf1"/>
</dbReference>
<dbReference type="GO" id="GO:0010468">
    <property type="term" value="P:regulation of gene expression"/>
    <property type="evidence" value="ECO:0007669"/>
    <property type="project" value="InterPro"/>
</dbReference>
<sequence length="223" mass="25529">LGSRFRNQKVSSCLLLVCFIPSLMGSSTEKARSYSWASVRVFWDVEDFPVPEGRDLCDFYDQVNRVLQIESYVTDLSIYAYTRDNALKGPFAMAEIQLACVRLEKRSRLNKMIIDMIAWAYQNAIARETIFILVAKDIPEVETDFDRVLKELAGRGYHIFLVVPDDFPLAEAPSDEIIELIWRWTELFDGKFPIEDFGEDSENDDDCPHEKRPRIDAPGGGSS</sequence>
<dbReference type="GO" id="GO:0005777">
    <property type="term" value="C:peroxisome"/>
    <property type="evidence" value="ECO:0007669"/>
    <property type="project" value="InterPro"/>
</dbReference>
<evidence type="ECO:0000313" key="4">
    <source>
        <dbReference type="EMBL" id="EOA36248.1"/>
    </source>
</evidence>
<organism evidence="4 5">
    <name type="scientific">Capsella rubella</name>
    <dbReference type="NCBI Taxonomy" id="81985"/>
    <lineage>
        <taxon>Eukaryota</taxon>
        <taxon>Viridiplantae</taxon>
        <taxon>Streptophyta</taxon>
        <taxon>Embryophyta</taxon>
        <taxon>Tracheophyta</taxon>
        <taxon>Spermatophyta</taxon>
        <taxon>Magnoliopsida</taxon>
        <taxon>eudicotyledons</taxon>
        <taxon>Gunneridae</taxon>
        <taxon>Pentapetalae</taxon>
        <taxon>rosids</taxon>
        <taxon>malvids</taxon>
        <taxon>Brassicales</taxon>
        <taxon>Brassicaceae</taxon>
        <taxon>Camelineae</taxon>
        <taxon>Capsella</taxon>
    </lineage>
</organism>
<dbReference type="Proteomes" id="UP000029121">
    <property type="component" value="Unassembled WGS sequence"/>
</dbReference>
<dbReference type="AlphaFoldDB" id="R0IHC4"/>
<feature type="non-terminal residue" evidence="4">
    <location>
        <position position="1"/>
    </location>
</feature>
<feature type="signal peptide" evidence="2">
    <location>
        <begin position="1"/>
        <end position="25"/>
    </location>
</feature>
<evidence type="ECO:0000259" key="3">
    <source>
        <dbReference type="Pfam" id="PF01936"/>
    </source>
</evidence>
<evidence type="ECO:0000256" key="1">
    <source>
        <dbReference type="SAM" id="MobiDB-lite"/>
    </source>
</evidence>
<accession>R0IHC4</accession>
<dbReference type="PANTHER" id="PTHR14379">
    <property type="entry name" value="LIMKAIN B LKAP"/>
    <property type="match status" value="1"/>
</dbReference>